<reference evidence="2" key="1">
    <citation type="journal article" date="2017" name="Genome Biol. Evol.">
        <title>Comparative Genomic Analysis Identifies a Campylobacter Clade Deficient in Selenium Metabolism.</title>
        <authorList>
            <person name="Miller W.G."/>
            <person name="Yee E."/>
            <person name="Lopes B.S."/>
            <person name="Chapman M.H."/>
            <person name="Huynh S."/>
            <person name="Bono J.L."/>
            <person name="Parker C.T."/>
            <person name="Strachan N.J.C."/>
            <person name="Forbes K.J."/>
        </authorList>
    </citation>
    <scope>NUCLEOTIDE SEQUENCE [LARGE SCALE GENOMIC DNA]</scope>
    <source>
        <strain evidence="2">RM6137</strain>
    </source>
</reference>
<protein>
    <recommendedName>
        <fullName evidence="3">EF-hand domain-containing protein</fullName>
    </recommendedName>
</protein>
<evidence type="ECO:0000313" key="1">
    <source>
        <dbReference type="EMBL" id="ARQ99966.1"/>
    </source>
</evidence>
<dbReference type="STRING" id="1660073.CSUIS_0110"/>
<dbReference type="EMBL" id="CP018789">
    <property type="protein sequence ID" value="ARQ99966.1"/>
    <property type="molecule type" value="Genomic_DNA"/>
</dbReference>
<dbReference type="PROSITE" id="PS00018">
    <property type="entry name" value="EF_HAND_1"/>
    <property type="match status" value="2"/>
</dbReference>
<dbReference type="Proteomes" id="UP000194260">
    <property type="component" value="Chromosome"/>
</dbReference>
<organism evidence="1 2">
    <name type="scientific">Campylobacter porcelli</name>
    <dbReference type="NCBI Taxonomy" id="1660073"/>
    <lineage>
        <taxon>Bacteria</taxon>
        <taxon>Pseudomonadati</taxon>
        <taxon>Campylobacterota</taxon>
        <taxon>Epsilonproteobacteria</taxon>
        <taxon>Campylobacterales</taxon>
        <taxon>Campylobacteraceae</taxon>
        <taxon>Campylobacter</taxon>
    </lineage>
</organism>
<sequence length="306" mass="34269">MDKLKFNHFGYESIAGISMFSLQKQAINSRSDTELSKLDNSIDSMTSTKIKVNFNESAFKNQVYFKDNTSGEYIKIGLSDENLNKLKSVFDTKDFFSRDDGSTILNGKAESFVGGWFGDIAYKRGYLEADSNSDGFMSSVELMDTYSGFGSEGSYYLGTMKAIADGASGYTQYTKEFQNRHSTMSNNNKYTSDTIEKELNRTLNSDKNSNGKLSYGELINKKEHKEDVDDVINYILKEKQNINLSVDEADNRVVIAYNKQRSGSTLTPEEKALLSKAGLLQDDKLINLSSVIENISANIAKVDFRV</sequence>
<name>A0A1X9SUP9_9BACT</name>
<evidence type="ECO:0000313" key="2">
    <source>
        <dbReference type="Proteomes" id="UP000194260"/>
    </source>
</evidence>
<gene>
    <name evidence="1" type="ORF">CSUIS_0110</name>
</gene>
<dbReference type="AlphaFoldDB" id="A0A1X9SUP9"/>
<proteinExistence type="predicted"/>
<dbReference type="KEGG" id="camy:CSUIS_0110"/>
<dbReference type="InterPro" id="IPR018247">
    <property type="entry name" value="EF_Hand_1_Ca_BS"/>
</dbReference>
<evidence type="ECO:0008006" key="3">
    <source>
        <dbReference type="Google" id="ProtNLM"/>
    </source>
</evidence>
<dbReference type="RefSeq" id="WP_086296708.1">
    <property type="nucleotide sequence ID" value="NZ_CP018789.1"/>
</dbReference>
<accession>A0A1X9SUP9</accession>